<dbReference type="AlphaFoldDB" id="A0A316D654"/>
<dbReference type="RefSeq" id="WP_109690266.1">
    <property type="nucleotide sequence ID" value="NZ_QGGL01000014.1"/>
</dbReference>
<accession>A0A316D654</accession>
<proteinExistence type="predicted"/>
<comment type="caution">
    <text evidence="1">The sequence shown here is derived from an EMBL/GenBank/DDBJ whole genome shotgun (WGS) entry which is preliminary data.</text>
</comment>
<sequence>MGRDELRSKVYNAIKNTGFPLEQRVGYFLQKNRWVPFYSVEYTDPSEGKQRELDILAYKIIGERRIELRISCKKSQSKPWILFTEDSTRYIKHGSLLKITPLCKSNHEYKLIPEVLRGLPFFSHNRTAINFTAFSGKDLNDQARALIRDALYSSITSVYHRPYPHKLMFDRRGTICLFITIFDGIIFESFYNPETDDDEIVEVGYGQWDTRFPLKSVVEEILDSERNKVSITDALYWFSDRFRVEIMTWDYFKTYINTIERVFSNLSIDELSLFGDPWKPENFPNVREAPKLYN</sequence>
<gene>
    <name evidence="1" type="ORF">C7459_11480</name>
</gene>
<reference evidence="1 2" key="1">
    <citation type="submission" date="2018-05" db="EMBL/GenBank/DDBJ databases">
        <title>Genomic Encyclopedia of Type Strains, Phase IV (KMG-IV): sequencing the most valuable type-strain genomes for metagenomic binning, comparative biology and taxonomic classification.</title>
        <authorList>
            <person name="Goeker M."/>
        </authorList>
    </citation>
    <scope>NUCLEOTIDE SEQUENCE [LARGE SCALE GENOMIC DNA]</scope>
    <source>
        <strain evidence="1 2">DSM 18773</strain>
    </source>
</reference>
<dbReference type="EMBL" id="QGGL01000014">
    <property type="protein sequence ID" value="PWK09014.1"/>
    <property type="molecule type" value="Genomic_DNA"/>
</dbReference>
<keyword evidence="2" id="KW-1185">Reference proteome</keyword>
<organism evidence="1 2">
    <name type="scientific">Tumebacillus permanentifrigoris</name>
    <dbReference type="NCBI Taxonomy" id="378543"/>
    <lineage>
        <taxon>Bacteria</taxon>
        <taxon>Bacillati</taxon>
        <taxon>Bacillota</taxon>
        <taxon>Bacilli</taxon>
        <taxon>Bacillales</taxon>
        <taxon>Alicyclobacillaceae</taxon>
        <taxon>Tumebacillus</taxon>
    </lineage>
</organism>
<evidence type="ECO:0000313" key="2">
    <source>
        <dbReference type="Proteomes" id="UP000245634"/>
    </source>
</evidence>
<dbReference type="Proteomes" id="UP000245634">
    <property type="component" value="Unassembled WGS sequence"/>
</dbReference>
<protein>
    <submittedName>
        <fullName evidence="1">Uncharacterized protein</fullName>
    </submittedName>
</protein>
<dbReference type="OrthoDB" id="2631933at2"/>
<evidence type="ECO:0000313" key="1">
    <source>
        <dbReference type="EMBL" id="PWK09014.1"/>
    </source>
</evidence>
<name>A0A316D654_9BACL</name>